<evidence type="ECO:0000256" key="1">
    <source>
        <dbReference type="ARBA" id="ARBA00006817"/>
    </source>
</evidence>
<feature type="domain" description="Activator of Hsp90 ATPase homologue 1/2-like C-terminal" evidence="2">
    <location>
        <begin position="22"/>
        <end position="127"/>
    </location>
</feature>
<evidence type="ECO:0000313" key="4">
    <source>
        <dbReference type="Proteomes" id="UP000238176"/>
    </source>
</evidence>
<dbReference type="RefSeq" id="WP_106365541.1">
    <property type="nucleotide sequence ID" value="NZ_PVTJ01000008.1"/>
</dbReference>
<dbReference type="Gene3D" id="3.30.530.20">
    <property type="match status" value="2"/>
</dbReference>
<evidence type="ECO:0000259" key="2">
    <source>
        <dbReference type="Pfam" id="PF08327"/>
    </source>
</evidence>
<dbReference type="OrthoDB" id="9803476at2"/>
<comment type="caution">
    <text evidence="3">The sequence shown here is derived from an EMBL/GenBank/DDBJ whole genome shotgun (WGS) entry which is preliminary data.</text>
</comment>
<protein>
    <submittedName>
        <fullName evidence="3">Uncharacterized protein YndB with AHSA1/START domain</fullName>
    </submittedName>
</protein>
<dbReference type="InterPro" id="IPR023393">
    <property type="entry name" value="START-like_dom_sf"/>
</dbReference>
<dbReference type="SUPFAM" id="SSF55961">
    <property type="entry name" value="Bet v1-like"/>
    <property type="match status" value="2"/>
</dbReference>
<organism evidence="3 4">
    <name type="scientific">Glycomyces artemisiae</name>
    <dbReference type="NCBI Taxonomy" id="1076443"/>
    <lineage>
        <taxon>Bacteria</taxon>
        <taxon>Bacillati</taxon>
        <taxon>Actinomycetota</taxon>
        <taxon>Actinomycetes</taxon>
        <taxon>Glycomycetales</taxon>
        <taxon>Glycomycetaceae</taxon>
        <taxon>Glycomyces</taxon>
    </lineage>
</organism>
<sequence>MSDPGMLADRGRPAVRVERRYDHPIDRVWRAVTEPAQLAQWFPFGAELELRAGGRADFGEGGEGEVLAADPPRRLAFTWGGDRLEFALAEEDGGTRFTLLHGFDDRGGAASFATGWEQCMAGLDEVLADRTPGDPGRGEARHEELAARFGLDRPQVDQSPDGWTARFERQLVCPAQAAWDLFFGGKRAPGVGAEFRAPQVPHVLLGTVTECERPESFAFVVAHGEPGGEVRMRLGEGTGHGARLFLEVRGTDPAELDAAVEQWGAGAVEHVAAEAARLAAA</sequence>
<keyword evidence="4" id="KW-1185">Reference proteome</keyword>
<evidence type="ECO:0000313" key="3">
    <source>
        <dbReference type="EMBL" id="PRY56742.1"/>
    </source>
</evidence>
<dbReference type="AlphaFoldDB" id="A0A2T0UFR1"/>
<dbReference type="InterPro" id="IPR013538">
    <property type="entry name" value="ASHA1/2-like_C"/>
</dbReference>
<comment type="similarity">
    <text evidence="1">Belongs to the AHA1 family.</text>
</comment>
<reference evidence="3 4" key="1">
    <citation type="submission" date="2018-03" db="EMBL/GenBank/DDBJ databases">
        <title>Genomic Encyclopedia of Type Strains, Phase III (KMG-III): the genomes of soil and plant-associated and newly described type strains.</title>
        <authorList>
            <person name="Whitman W."/>
        </authorList>
    </citation>
    <scope>NUCLEOTIDE SEQUENCE [LARGE SCALE GENOMIC DNA]</scope>
    <source>
        <strain evidence="3 4">CGMCC 4.7067</strain>
    </source>
</reference>
<accession>A0A2T0UFR1</accession>
<dbReference type="Proteomes" id="UP000238176">
    <property type="component" value="Unassembled WGS sequence"/>
</dbReference>
<dbReference type="EMBL" id="PVTJ01000008">
    <property type="protein sequence ID" value="PRY56742.1"/>
    <property type="molecule type" value="Genomic_DNA"/>
</dbReference>
<name>A0A2T0UFR1_9ACTN</name>
<proteinExistence type="inferred from homology"/>
<gene>
    <name evidence="3" type="ORF">B0I28_10853</name>
</gene>
<dbReference type="Pfam" id="PF08327">
    <property type="entry name" value="AHSA1"/>
    <property type="match status" value="1"/>
</dbReference>
<dbReference type="CDD" id="cd08899">
    <property type="entry name" value="SRPBCC_CalC_Aha1-like_6"/>
    <property type="match status" value="1"/>
</dbReference>